<evidence type="ECO:0000313" key="6">
    <source>
        <dbReference type="Proteomes" id="UP000272942"/>
    </source>
</evidence>
<evidence type="ECO:0000313" key="5">
    <source>
        <dbReference type="EMBL" id="VDP92745.1"/>
    </source>
</evidence>
<dbReference type="SUPFAM" id="SSF54928">
    <property type="entry name" value="RNA-binding domain, RBD"/>
    <property type="match status" value="1"/>
</dbReference>
<evidence type="ECO:0000256" key="3">
    <source>
        <dbReference type="SAM" id="MobiDB-lite"/>
    </source>
</evidence>
<dbReference type="InterPro" id="IPR012677">
    <property type="entry name" value="Nucleotide-bd_a/b_plait_sf"/>
</dbReference>
<feature type="domain" description="HTH La-type RNA-binding" evidence="4">
    <location>
        <begin position="1"/>
        <end position="48"/>
    </location>
</feature>
<dbReference type="PROSITE" id="PS50961">
    <property type="entry name" value="HTH_LA"/>
    <property type="match status" value="1"/>
</dbReference>
<dbReference type="Gene3D" id="3.30.70.330">
    <property type="match status" value="2"/>
</dbReference>
<feature type="region of interest" description="Disordered" evidence="3">
    <location>
        <begin position="160"/>
        <end position="215"/>
    </location>
</feature>
<dbReference type="EMBL" id="UZAN01060685">
    <property type="protein sequence ID" value="VDP92745.1"/>
    <property type="molecule type" value="Genomic_DNA"/>
</dbReference>
<keyword evidence="1 2" id="KW-0694">RNA-binding</keyword>
<reference evidence="7" key="1">
    <citation type="submission" date="2016-06" db="UniProtKB">
        <authorList>
            <consortium name="WormBaseParasite"/>
        </authorList>
    </citation>
    <scope>IDENTIFICATION</scope>
</reference>
<dbReference type="OrthoDB" id="439993at2759"/>
<organism evidence="7">
    <name type="scientific">Echinostoma caproni</name>
    <dbReference type="NCBI Taxonomy" id="27848"/>
    <lineage>
        <taxon>Eukaryota</taxon>
        <taxon>Metazoa</taxon>
        <taxon>Spiralia</taxon>
        <taxon>Lophotrochozoa</taxon>
        <taxon>Platyhelminthes</taxon>
        <taxon>Trematoda</taxon>
        <taxon>Digenea</taxon>
        <taxon>Plagiorchiida</taxon>
        <taxon>Echinostomata</taxon>
        <taxon>Echinostomatoidea</taxon>
        <taxon>Echinostomatidae</taxon>
        <taxon>Echinostoma</taxon>
    </lineage>
</organism>
<name>A0A183B8D8_9TREM</name>
<evidence type="ECO:0000259" key="4">
    <source>
        <dbReference type="PROSITE" id="PS50961"/>
    </source>
</evidence>
<evidence type="ECO:0000313" key="7">
    <source>
        <dbReference type="WBParaSite" id="ECPE_0001551301-mRNA-1"/>
    </source>
</evidence>
<protein>
    <submittedName>
        <fullName evidence="7">HTH La-type RNA-binding domain-containing protein</fullName>
    </submittedName>
</protein>
<dbReference type="InterPro" id="IPR006630">
    <property type="entry name" value="La_HTH"/>
</dbReference>
<reference evidence="5 6" key="2">
    <citation type="submission" date="2018-11" db="EMBL/GenBank/DDBJ databases">
        <authorList>
            <consortium name="Pathogen Informatics"/>
        </authorList>
    </citation>
    <scope>NUCLEOTIDE SEQUENCE [LARGE SCALE GENOMIC DNA]</scope>
    <source>
        <strain evidence="5 6">Egypt</strain>
    </source>
</reference>
<dbReference type="Pfam" id="PF08777">
    <property type="entry name" value="RRM_3"/>
    <property type="match status" value="1"/>
</dbReference>
<feature type="compositionally biased region" description="Acidic residues" evidence="3">
    <location>
        <begin position="204"/>
        <end position="215"/>
    </location>
</feature>
<dbReference type="CDD" id="cd12291">
    <property type="entry name" value="RRM1_La"/>
    <property type="match status" value="1"/>
</dbReference>
<keyword evidence="6" id="KW-1185">Reference proteome</keyword>
<dbReference type="AlphaFoldDB" id="A0A183B8D8"/>
<evidence type="ECO:0000256" key="1">
    <source>
        <dbReference type="ARBA" id="ARBA00022884"/>
    </source>
</evidence>
<dbReference type="WBParaSite" id="ECPE_0001551301-mRNA-1">
    <property type="protein sequence ID" value="ECPE_0001551301-mRNA-1"/>
    <property type="gene ID" value="ECPE_0001551301"/>
</dbReference>
<dbReference type="Proteomes" id="UP000272942">
    <property type="component" value="Unassembled WGS sequence"/>
</dbReference>
<dbReference type="GO" id="GO:0003723">
    <property type="term" value="F:RNA binding"/>
    <property type="evidence" value="ECO:0007669"/>
    <property type="project" value="UniProtKB-UniRule"/>
</dbReference>
<evidence type="ECO:0000256" key="2">
    <source>
        <dbReference type="PROSITE-ProRule" id="PRU00332"/>
    </source>
</evidence>
<dbReference type="InterPro" id="IPR035979">
    <property type="entry name" value="RBD_domain_sf"/>
</dbReference>
<proteinExistence type="predicted"/>
<feature type="compositionally biased region" description="Basic and acidic residues" evidence="3">
    <location>
        <begin position="171"/>
        <end position="191"/>
    </location>
</feature>
<sequence length="294" mass="33018">MLKFNRLKSLTEDIDLIKKALSKSSSGLLQIGDEGIRRNPDRAIPDSFDEAFEACKDRSVYVKGFNPDTALDEIIDWLEKHGGKTGSVFAVFESKEDTEKFLNSEGSSTFGENSTIRMYREEYWEKKKTEQSAKHEARAERNAAAEAARAEQILSRMSPGALLELSGLPDTNKKDSKKTDNRKEDSERPDESAEDSETVATEELKDECEPNEDDSEALTVLNLKKWLVDKIGTDMAIAWVDVDPTEGKAIVRFKQPDTAAKAWEKLTKAFEEKPVVYSNCTLTGRVLSGEFFIL</sequence>
<dbReference type="InterPro" id="IPR014886">
    <property type="entry name" value="La_xRRM"/>
</dbReference>
<accession>A0A183B8D8</accession>
<gene>
    <name evidence="5" type="ORF">ECPE_LOCUS15473</name>
</gene>